<dbReference type="Proteomes" id="UP000568380">
    <property type="component" value="Unassembled WGS sequence"/>
</dbReference>
<dbReference type="Pfam" id="PF01494">
    <property type="entry name" value="FAD_binding_3"/>
    <property type="match status" value="1"/>
</dbReference>
<feature type="domain" description="FAD-binding" evidence="4">
    <location>
        <begin position="2"/>
        <end position="344"/>
    </location>
</feature>
<proteinExistence type="predicted"/>
<gene>
    <name evidence="5" type="ORF">HNR40_010333</name>
</gene>
<evidence type="ECO:0000256" key="1">
    <source>
        <dbReference type="ARBA" id="ARBA00001974"/>
    </source>
</evidence>
<protein>
    <submittedName>
        <fullName evidence="5">2-polyprenyl-6-methoxyphenol hydroxylase-like FAD-dependent oxidoreductase</fullName>
    </submittedName>
</protein>
<evidence type="ECO:0000256" key="3">
    <source>
        <dbReference type="ARBA" id="ARBA00022827"/>
    </source>
</evidence>
<dbReference type="AlphaFoldDB" id="A0A7W8EN87"/>
<dbReference type="InterPro" id="IPR050641">
    <property type="entry name" value="RIFMO-like"/>
</dbReference>
<dbReference type="RefSeq" id="WP_184975456.1">
    <property type="nucleotide sequence ID" value="NZ_JACHIN010000026.1"/>
</dbReference>
<dbReference type="SUPFAM" id="SSF51905">
    <property type="entry name" value="FAD/NAD(P)-binding domain"/>
    <property type="match status" value="1"/>
</dbReference>
<evidence type="ECO:0000313" key="6">
    <source>
        <dbReference type="Proteomes" id="UP000568380"/>
    </source>
</evidence>
<organism evidence="5 6">
    <name type="scientific">Nonomuraea endophytica</name>
    <dbReference type="NCBI Taxonomy" id="714136"/>
    <lineage>
        <taxon>Bacteria</taxon>
        <taxon>Bacillati</taxon>
        <taxon>Actinomycetota</taxon>
        <taxon>Actinomycetes</taxon>
        <taxon>Streptosporangiales</taxon>
        <taxon>Streptosporangiaceae</taxon>
        <taxon>Nonomuraea</taxon>
    </lineage>
</organism>
<dbReference type="PANTHER" id="PTHR43004:SF19">
    <property type="entry name" value="BINDING MONOOXYGENASE, PUTATIVE (JCVI)-RELATED"/>
    <property type="match status" value="1"/>
</dbReference>
<dbReference type="PANTHER" id="PTHR43004">
    <property type="entry name" value="TRK SYSTEM POTASSIUM UPTAKE PROTEIN"/>
    <property type="match status" value="1"/>
</dbReference>
<dbReference type="PRINTS" id="PR00420">
    <property type="entry name" value="RNGMNOXGNASE"/>
</dbReference>
<keyword evidence="3" id="KW-0274">FAD</keyword>
<dbReference type="Gene3D" id="3.40.30.120">
    <property type="match status" value="1"/>
</dbReference>
<keyword evidence="2" id="KW-0285">Flavoprotein</keyword>
<dbReference type="EMBL" id="JACHIN010000026">
    <property type="protein sequence ID" value="MBB5084822.1"/>
    <property type="molecule type" value="Genomic_DNA"/>
</dbReference>
<name>A0A7W8EN87_9ACTN</name>
<evidence type="ECO:0000313" key="5">
    <source>
        <dbReference type="EMBL" id="MBB5084822.1"/>
    </source>
</evidence>
<dbReference type="InterPro" id="IPR036188">
    <property type="entry name" value="FAD/NAD-bd_sf"/>
</dbReference>
<dbReference type="InterPro" id="IPR002938">
    <property type="entry name" value="FAD-bd"/>
</dbReference>
<dbReference type="Gene3D" id="3.30.9.10">
    <property type="entry name" value="D-Amino Acid Oxidase, subunit A, domain 2"/>
    <property type="match status" value="1"/>
</dbReference>
<dbReference type="GO" id="GO:0071949">
    <property type="term" value="F:FAD binding"/>
    <property type="evidence" value="ECO:0007669"/>
    <property type="project" value="InterPro"/>
</dbReference>
<dbReference type="GO" id="GO:0016709">
    <property type="term" value="F:oxidoreductase activity, acting on paired donors, with incorporation or reduction of molecular oxygen, NAD(P)H as one donor, and incorporation of one atom of oxygen"/>
    <property type="evidence" value="ECO:0007669"/>
    <property type="project" value="UniProtKB-ARBA"/>
</dbReference>
<accession>A0A7W8EN87</accession>
<comment type="caution">
    <text evidence="5">The sequence shown here is derived from an EMBL/GenBank/DDBJ whole genome shotgun (WGS) entry which is preliminary data.</text>
</comment>
<dbReference type="Gene3D" id="3.50.50.60">
    <property type="entry name" value="FAD/NAD(P)-binding domain"/>
    <property type="match status" value="1"/>
</dbReference>
<evidence type="ECO:0000256" key="2">
    <source>
        <dbReference type="ARBA" id="ARBA00022630"/>
    </source>
</evidence>
<reference evidence="5 6" key="1">
    <citation type="submission" date="2020-08" db="EMBL/GenBank/DDBJ databases">
        <title>Genomic Encyclopedia of Type Strains, Phase IV (KMG-IV): sequencing the most valuable type-strain genomes for metagenomic binning, comparative biology and taxonomic classification.</title>
        <authorList>
            <person name="Goeker M."/>
        </authorList>
    </citation>
    <scope>NUCLEOTIDE SEQUENCE [LARGE SCALE GENOMIC DNA]</scope>
    <source>
        <strain evidence="5 6">DSM 45385</strain>
    </source>
</reference>
<comment type="cofactor">
    <cofactor evidence="1">
        <name>FAD</name>
        <dbReference type="ChEBI" id="CHEBI:57692"/>
    </cofactor>
</comment>
<keyword evidence="6" id="KW-1185">Reference proteome</keyword>
<sequence>MTEVLIVGGGPAGLCASIALSRFGVPSVLVERHPVASAFPKGRALSIRTMEILRRHGLEDRVVAASVPREEGLHFFFGTSLSDPDRVRNGNLPDPARAALSPTFTTICSQDVLEPLLREHAESLGPATIRFGSEVTALEQDESGVTASLADGGTIRAAYAIAADGAASSVRERLGIGMSGEAELSRNLNILFEADLREHVADRLSLVYTIANAELTGTFMTVDNRRRWLFNLVRDPARPGSGDLVEVIRRAAGVPGLDVKVVATQEWSAAARLADRYRVGRIFLAGDAAHPMTPYGGFGMNCAIQDVDNLAWKLAAVLDGWAGPELLGSYEAERRPVGADTVAESRRSLLASLDSTLVLPGVTGPRPTSRPSDGLVLGYAYDRPGAAVVPDGSPPPAVGDPIATYHPSARPGHRLPHLWTDRVSTLDLVGCGLTLLYGPKASVWQEAAPRGVSLSRHPVEDEVAAALGIGPDGALLVRPDDHVAWRCPRLPSDPSAAVADAVETVLSR</sequence>
<dbReference type="Pfam" id="PF21274">
    <property type="entry name" value="Rng_hyd_C"/>
    <property type="match status" value="1"/>
</dbReference>
<evidence type="ECO:0000259" key="4">
    <source>
        <dbReference type="Pfam" id="PF01494"/>
    </source>
</evidence>